<dbReference type="Proteomes" id="UP000553980">
    <property type="component" value="Unassembled WGS sequence"/>
</dbReference>
<feature type="chain" id="PRO_5044618929" evidence="1">
    <location>
        <begin position="21"/>
        <end position="126"/>
    </location>
</feature>
<dbReference type="EMBL" id="VEWK01000018">
    <property type="protein sequence ID" value="TNV08948.1"/>
    <property type="molecule type" value="Genomic_DNA"/>
</dbReference>
<dbReference type="EMBL" id="JACIEX010000017">
    <property type="protein sequence ID" value="MBB4096023.1"/>
    <property type="molecule type" value="Genomic_DNA"/>
</dbReference>
<evidence type="ECO:0000256" key="1">
    <source>
        <dbReference type="SAM" id="SignalP"/>
    </source>
</evidence>
<reference evidence="3 4" key="1">
    <citation type="journal article" date="2011" name="Int. J. Syst. Evol. Microbiol.">
        <title>Ochrobactrum pecoris sp. nov., isolated from farm animals.</title>
        <authorList>
            <person name="Kampfer P."/>
            <person name="Huber B."/>
            <person name="Busse H.J."/>
            <person name="Scholz H.C."/>
            <person name="Tomaso H."/>
            <person name="Hotzel H."/>
            <person name="Melzer F."/>
        </authorList>
    </citation>
    <scope>NUCLEOTIDE SEQUENCE [LARGE SCALE GENOMIC DNA]</scope>
    <source>
        <strain evidence="3 4">08RB2639</strain>
    </source>
</reference>
<sequence>MQGLIYGTVLSALLCNAATAADTGGVAFQNELAACVTVKASETETKTNLVSVKTNFQLSKPIGDCGCFSARAAYMSSVNIGGVREVLQQGVIVISKNATKSLVLASEPGLAANREIQIQLTCASPT</sequence>
<dbReference type="InterPro" id="IPR018696">
    <property type="entry name" value="DUF2195"/>
</dbReference>
<reference evidence="3" key="2">
    <citation type="submission" date="2019-06" db="EMBL/GenBank/DDBJ databases">
        <authorList>
            <person name="Hu M."/>
        </authorList>
    </citation>
    <scope>NUCLEOTIDE SEQUENCE</scope>
    <source>
        <strain evidence="3">08RB2639</strain>
    </source>
</reference>
<dbReference type="Pfam" id="PF09961">
    <property type="entry name" value="DUF2195"/>
    <property type="match status" value="1"/>
</dbReference>
<name>A0A5C5CCJ3_9HYPH</name>
<dbReference type="Proteomes" id="UP000313390">
    <property type="component" value="Unassembled WGS sequence"/>
</dbReference>
<dbReference type="RefSeq" id="WP_140022955.1">
    <property type="nucleotide sequence ID" value="NZ_JACIEX010000017.1"/>
</dbReference>
<evidence type="ECO:0000313" key="5">
    <source>
        <dbReference type="Proteomes" id="UP000553980"/>
    </source>
</evidence>
<gene>
    <name evidence="3" type="ORF">FIB18_22575</name>
    <name evidence="2" type="ORF">GGQ79_004576</name>
</gene>
<keyword evidence="5" id="KW-1185">Reference proteome</keyword>
<proteinExistence type="predicted"/>
<accession>A0A5C5CCJ3</accession>
<evidence type="ECO:0000313" key="3">
    <source>
        <dbReference type="EMBL" id="TNV08948.1"/>
    </source>
</evidence>
<feature type="signal peptide" evidence="1">
    <location>
        <begin position="1"/>
        <end position="20"/>
    </location>
</feature>
<dbReference type="OrthoDB" id="8453989at2"/>
<organism evidence="3 4">
    <name type="scientific">Brucella pecoris</name>
    <dbReference type="NCBI Taxonomy" id="867683"/>
    <lineage>
        <taxon>Bacteria</taxon>
        <taxon>Pseudomonadati</taxon>
        <taxon>Pseudomonadota</taxon>
        <taxon>Alphaproteobacteria</taxon>
        <taxon>Hyphomicrobiales</taxon>
        <taxon>Brucellaceae</taxon>
        <taxon>Brucella/Ochrobactrum group</taxon>
        <taxon>Brucella</taxon>
    </lineage>
</organism>
<keyword evidence="1" id="KW-0732">Signal</keyword>
<reference evidence="2 5" key="3">
    <citation type="submission" date="2020-08" db="EMBL/GenBank/DDBJ databases">
        <title>Genomic Encyclopedia of Type Strains, Phase IV (KMG-IV): sequencing the most valuable type-strain genomes for metagenomic binning, comparative biology and taxonomic classification.</title>
        <authorList>
            <person name="Goeker M."/>
        </authorList>
    </citation>
    <scope>NUCLEOTIDE SEQUENCE [LARGE SCALE GENOMIC DNA]</scope>
    <source>
        <strain evidence="2 5">DSM 23868</strain>
    </source>
</reference>
<evidence type="ECO:0000313" key="2">
    <source>
        <dbReference type="EMBL" id="MBB4096023.1"/>
    </source>
</evidence>
<evidence type="ECO:0000313" key="4">
    <source>
        <dbReference type="Proteomes" id="UP000313390"/>
    </source>
</evidence>
<dbReference type="AlphaFoldDB" id="A0A5C5CCJ3"/>
<comment type="caution">
    <text evidence="3">The sequence shown here is derived from an EMBL/GenBank/DDBJ whole genome shotgun (WGS) entry which is preliminary data.</text>
</comment>
<protein>
    <submittedName>
        <fullName evidence="3">DUF2195 family protein</fullName>
    </submittedName>
</protein>